<proteinExistence type="predicted"/>
<sequence>MQRPPVGLIHHSNRGSQYCTHDYRAIQERFGLKTSMPRKGNRYDNTSMKNL</sequence>
<dbReference type="SUPFAM" id="SSF53098">
    <property type="entry name" value="Ribonuclease H-like"/>
    <property type="match status" value="1"/>
</dbReference>
<dbReference type="InterPro" id="IPR050900">
    <property type="entry name" value="Transposase_IS3/IS150/IS904"/>
</dbReference>
<dbReference type="InterPro" id="IPR012337">
    <property type="entry name" value="RNaseH-like_sf"/>
</dbReference>
<gene>
    <name evidence="1" type="ORF">EC34880_4436</name>
</gene>
<evidence type="ECO:0000313" key="2">
    <source>
        <dbReference type="Proteomes" id="UP000011584"/>
    </source>
</evidence>
<evidence type="ECO:0000313" key="1">
    <source>
        <dbReference type="EMBL" id="ELW29573.1"/>
    </source>
</evidence>
<dbReference type="PANTHER" id="PTHR46889:SF4">
    <property type="entry name" value="TRANSPOSASE INSO FOR INSERTION SEQUENCE ELEMENT IS911B-RELATED"/>
    <property type="match status" value="1"/>
</dbReference>
<name>A0AAV3I0B5_ECOLX</name>
<organism evidence="1 2">
    <name type="scientific">Escherichia coli 3.4880</name>
    <dbReference type="NCBI Taxonomy" id="1051347"/>
    <lineage>
        <taxon>Bacteria</taxon>
        <taxon>Pseudomonadati</taxon>
        <taxon>Pseudomonadota</taxon>
        <taxon>Gammaproteobacteria</taxon>
        <taxon>Enterobacterales</taxon>
        <taxon>Enterobacteriaceae</taxon>
        <taxon>Escherichia</taxon>
    </lineage>
</organism>
<dbReference type="Proteomes" id="UP000011584">
    <property type="component" value="Unassembled WGS sequence"/>
</dbReference>
<dbReference type="PANTHER" id="PTHR46889">
    <property type="entry name" value="TRANSPOSASE INSF FOR INSERTION SEQUENCE IS3B-RELATED"/>
    <property type="match status" value="1"/>
</dbReference>
<reference evidence="1 2" key="1">
    <citation type="submission" date="2012-11" db="EMBL/GenBank/DDBJ databases">
        <title>Genomic anatomy of Escherichia coli O157:H7 outbreaks.</title>
        <authorList>
            <person name="Tracy H.T."/>
            <person name="Eppinger M."/>
            <person name="Daugherty S."/>
            <person name="Agrawal S."/>
            <person name="Galens K."/>
            <person name="Tallon L."/>
            <person name="Shefchek K."/>
            <person name="Parankush S."/>
            <person name="Cebula T.A."/>
            <person name="Feng P."/>
            <person name="Soderlund R."/>
            <person name="Mammel M.K."/>
            <person name="DebRoy C."/>
            <person name="Dudley E.G."/>
            <person name="Tarr P.I."/>
            <person name="Fraser-Liggett C."/>
            <person name="Ravel J."/>
        </authorList>
    </citation>
    <scope>NUCLEOTIDE SEQUENCE [LARGE SCALE GENOMIC DNA]</scope>
    <source>
        <strain evidence="1 2">3.4880</strain>
    </source>
</reference>
<dbReference type="AlphaFoldDB" id="A0AAV3I0B5"/>
<comment type="caution">
    <text evidence="1">The sequence shown here is derived from an EMBL/GenBank/DDBJ whole genome shotgun (WGS) entry which is preliminary data.</text>
</comment>
<accession>A0AAV3I0B5</accession>
<protein>
    <submittedName>
        <fullName evidence="1">Integrase core domain protein</fullName>
    </submittedName>
</protein>
<dbReference type="EMBL" id="AOET01000114">
    <property type="protein sequence ID" value="ELW29573.1"/>
    <property type="molecule type" value="Genomic_DNA"/>
</dbReference>